<feature type="compositionally biased region" description="Acidic residues" evidence="8">
    <location>
        <begin position="401"/>
        <end position="420"/>
    </location>
</feature>
<dbReference type="NCBIfam" id="TIGR00291">
    <property type="entry name" value="RNA_SBDS"/>
    <property type="match status" value="1"/>
</dbReference>
<evidence type="ECO:0000259" key="9">
    <source>
        <dbReference type="Pfam" id="PF01172"/>
    </source>
</evidence>
<dbReference type="Proteomes" id="UP001281761">
    <property type="component" value="Unassembled WGS sequence"/>
</dbReference>
<keyword evidence="4" id="KW-0963">Cytoplasm</keyword>
<sequence length="444" mass="50250">MSFVKTPLNRKVHTNTSVVRLRRKGKTFEIDCYKNKVQNWRDKTETDLDEVLQITKVYESVSRGLVANKEVLKKCFKGMTEEEICILILNEGELQVSEKEREAQLSGIFNEVVGLIAQRCINTATRGPISHNMVETTLRSIHFNVHPSKPVKKQALDAIKALKEAGQPIERANMRLQIVTSRECMQNVQSVLERVGTITEWKEVGQDSIWQILANPGQFRGLSETISQLTEGKGRVDVLDVAAEVADADDTATTLSPTPFPAPSSSISVPLTTPTAEEKARPSKEEKEQQKKEAREKRKEKRGQKKKLTQGETETLTKPEKEASESDSDIVMFPKRKPKMTRQEKRQKAKPGIDADESEGNPDDEDIFCGEKKVRVMTKAEKERERQKSIEKKKGVTVVWDLDEEEALMEEEEEEEEQESEGGKPETTPKDTDTQKKKPDGTEE</sequence>
<evidence type="ECO:0000256" key="2">
    <source>
        <dbReference type="ARBA" id="ARBA00004496"/>
    </source>
</evidence>
<evidence type="ECO:0000256" key="5">
    <source>
        <dbReference type="ARBA" id="ARBA00022517"/>
    </source>
</evidence>
<dbReference type="InterPro" id="IPR037188">
    <property type="entry name" value="Sdo1/SBDS_central_sf"/>
</dbReference>
<evidence type="ECO:0000313" key="13">
    <source>
        <dbReference type="Proteomes" id="UP001281761"/>
    </source>
</evidence>
<dbReference type="Pfam" id="PF01172">
    <property type="entry name" value="SBDS_N"/>
    <property type="match status" value="1"/>
</dbReference>
<evidence type="ECO:0000256" key="4">
    <source>
        <dbReference type="ARBA" id="ARBA00022490"/>
    </source>
</evidence>
<keyword evidence="5" id="KW-0690">Ribosome biogenesis</keyword>
<feature type="compositionally biased region" description="Basic residues" evidence="8">
    <location>
        <begin position="298"/>
        <end position="308"/>
    </location>
</feature>
<feature type="region of interest" description="Disordered" evidence="8">
    <location>
        <begin position="250"/>
        <end position="370"/>
    </location>
</feature>
<evidence type="ECO:0000256" key="3">
    <source>
        <dbReference type="ARBA" id="ARBA00007433"/>
    </source>
</evidence>
<feature type="compositionally biased region" description="Polar residues" evidence="8">
    <location>
        <begin position="263"/>
        <end position="275"/>
    </location>
</feature>
<dbReference type="SUPFAM" id="SSF89895">
    <property type="entry name" value="FYSH domain"/>
    <property type="match status" value="1"/>
</dbReference>
<evidence type="ECO:0000256" key="6">
    <source>
        <dbReference type="ARBA" id="ARBA00023242"/>
    </source>
</evidence>
<feature type="region of interest" description="Disordered" evidence="8">
    <location>
        <begin position="401"/>
        <end position="444"/>
    </location>
</feature>
<dbReference type="Pfam" id="PF20268">
    <property type="entry name" value="SBDS_C"/>
    <property type="match status" value="1"/>
</dbReference>
<evidence type="ECO:0000259" key="10">
    <source>
        <dbReference type="Pfam" id="PF09377"/>
    </source>
</evidence>
<dbReference type="InterPro" id="IPR046928">
    <property type="entry name" value="SDO1/SBDS_C"/>
</dbReference>
<proteinExistence type="inferred from homology"/>
<comment type="caution">
    <text evidence="12">The sequence shown here is derived from an EMBL/GenBank/DDBJ whole genome shotgun (WGS) entry which is preliminary data.</text>
</comment>
<feature type="domain" description="Ribosome maturation protein SDO1/SBDS central" evidence="10">
    <location>
        <begin position="110"/>
        <end position="172"/>
    </location>
</feature>
<keyword evidence="13" id="KW-1185">Reference proteome</keyword>
<organism evidence="12 13">
    <name type="scientific">Blattamonas nauphoetae</name>
    <dbReference type="NCBI Taxonomy" id="2049346"/>
    <lineage>
        <taxon>Eukaryota</taxon>
        <taxon>Metamonada</taxon>
        <taxon>Preaxostyla</taxon>
        <taxon>Oxymonadida</taxon>
        <taxon>Blattamonas</taxon>
    </lineage>
</organism>
<dbReference type="SUPFAM" id="SSF109728">
    <property type="entry name" value="Hypothetical protein AF0491, middle domain"/>
    <property type="match status" value="1"/>
</dbReference>
<dbReference type="Pfam" id="PF09377">
    <property type="entry name" value="SBDS_domain_II"/>
    <property type="match status" value="1"/>
</dbReference>
<gene>
    <name evidence="12" type="ORF">BLNAU_10843</name>
</gene>
<comment type="similarity">
    <text evidence="3">Belongs to the SDO1/SBDS family.</text>
</comment>
<protein>
    <submittedName>
        <fullName evidence="12">Ribosome maturation protein SBDS</fullName>
    </submittedName>
</protein>
<feature type="compositionally biased region" description="Basic and acidic residues" evidence="8">
    <location>
        <begin position="315"/>
        <end position="324"/>
    </location>
</feature>
<dbReference type="Gene3D" id="3.30.1250.10">
    <property type="entry name" value="Ribosome maturation protein SBDS, N-terminal domain"/>
    <property type="match status" value="1"/>
</dbReference>
<evidence type="ECO:0000256" key="1">
    <source>
        <dbReference type="ARBA" id="ARBA00004123"/>
    </source>
</evidence>
<evidence type="ECO:0000256" key="7">
    <source>
        <dbReference type="ARBA" id="ARBA00049708"/>
    </source>
</evidence>
<dbReference type="InterPro" id="IPR039100">
    <property type="entry name" value="Sdo1/SBDS-like"/>
</dbReference>
<feature type="domain" description="Ribosome maturation protein SDO1/SBDS N-terminal" evidence="9">
    <location>
        <begin position="15"/>
        <end position="101"/>
    </location>
</feature>
<comment type="subcellular location">
    <subcellularLocation>
        <location evidence="2">Cytoplasm</location>
    </subcellularLocation>
    <subcellularLocation>
        <location evidence="1">Nucleus</location>
    </subcellularLocation>
</comment>
<accession>A0ABQ9XP70</accession>
<dbReference type="InterPro" id="IPR036786">
    <property type="entry name" value="Ribosome_mat_SBDS_N_sf"/>
</dbReference>
<comment type="subunit">
    <text evidence="7">Associates with the 60S ribosomal subunit.</text>
</comment>
<dbReference type="PANTHER" id="PTHR10927:SF1">
    <property type="entry name" value="RIBOSOME MATURATION PROTEIN SBDS"/>
    <property type="match status" value="1"/>
</dbReference>
<dbReference type="Gene3D" id="3.30.70.240">
    <property type="match status" value="1"/>
</dbReference>
<dbReference type="InterPro" id="IPR002140">
    <property type="entry name" value="Sdo1/SBDS"/>
</dbReference>
<reference evidence="12 13" key="1">
    <citation type="journal article" date="2022" name="bioRxiv">
        <title>Genomics of Preaxostyla Flagellates Illuminates Evolutionary Transitions and the Path Towards Mitochondrial Loss.</title>
        <authorList>
            <person name="Novak L.V.F."/>
            <person name="Treitli S.C."/>
            <person name="Pyrih J."/>
            <person name="Halakuc P."/>
            <person name="Pipaliya S.V."/>
            <person name="Vacek V."/>
            <person name="Brzon O."/>
            <person name="Soukal P."/>
            <person name="Eme L."/>
            <person name="Dacks J.B."/>
            <person name="Karnkowska A."/>
            <person name="Elias M."/>
            <person name="Hampl V."/>
        </authorList>
    </citation>
    <scope>NUCLEOTIDE SEQUENCE [LARGE SCALE GENOMIC DNA]</scope>
    <source>
        <strain evidence="12">NAU3</strain>
        <tissue evidence="12">Gut</tissue>
    </source>
</reference>
<dbReference type="Gene3D" id="1.10.10.900">
    <property type="entry name" value="SBDS protein C-terminal domain, subdomain 1"/>
    <property type="match status" value="1"/>
</dbReference>
<dbReference type="InterPro" id="IPR018978">
    <property type="entry name" value="SDO1/SBDS_central"/>
</dbReference>
<keyword evidence="6" id="KW-0539">Nucleus</keyword>
<feature type="compositionally biased region" description="Acidic residues" evidence="8">
    <location>
        <begin position="354"/>
        <end position="368"/>
    </location>
</feature>
<evidence type="ECO:0000313" key="12">
    <source>
        <dbReference type="EMBL" id="KAK2954188.1"/>
    </source>
</evidence>
<evidence type="ECO:0000259" key="11">
    <source>
        <dbReference type="Pfam" id="PF20268"/>
    </source>
</evidence>
<dbReference type="PANTHER" id="PTHR10927">
    <property type="entry name" value="RIBOSOME MATURATION PROTEIN SBDS"/>
    <property type="match status" value="1"/>
</dbReference>
<feature type="compositionally biased region" description="Basic and acidic residues" evidence="8">
    <location>
        <begin position="276"/>
        <end position="297"/>
    </location>
</feature>
<name>A0ABQ9XP70_9EUKA</name>
<dbReference type="EMBL" id="JARBJD010000081">
    <property type="protein sequence ID" value="KAK2954188.1"/>
    <property type="molecule type" value="Genomic_DNA"/>
</dbReference>
<evidence type="ECO:0000256" key="8">
    <source>
        <dbReference type="SAM" id="MobiDB-lite"/>
    </source>
</evidence>
<dbReference type="InterPro" id="IPR019783">
    <property type="entry name" value="SDO1/SBDS_N"/>
</dbReference>
<feature type="compositionally biased region" description="Basic and acidic residues" evidence="8">
    <location>
        <begin position="421"/>
        <end position="444"/>
    </location>
</feature>
<feature type="domain" description="Ribosome maturation protein SDO1/SBDS C-terminal" evidence="11">
    <location>
        <begin position="174"/>
        <end position="241"/>
    </location>
</feature>